<reference evidence="1 2" key="1">
    <citation type="submission" date="2020-10" db="EMBL/GenBank/DDBJ databases">
        <title>Genome sequencing of Massilia sp. LPB0304.</title>
        <authorList>
            <person name="Kim J."/>
        </authorList>
    </citation>
    <scope>NUCLEOTIDE SEQUENCE [LARGE SCALE GENOMIC DNA]</scope>
    <source>
        <strain evidence="1 2">LPB0304</strain>
    </source>
</reference>
<accession>A0A7L9U2F9</accession>
<dbReference type="KEGG" id="mlir:LPB04_19605"/>
<protein>
    <submittedName>
        <fullName evidence="1">Type II secretion system protein</fullName>
    </submittedName>
</protein>
<organism evidence="1 2">
    <name type="scientific">Massilia litorea</name>
    <dbReference type="NCBI Taxonomy" id="2769491"/>
    <lineage>
        <taxon>Bacteria</taxon>
        <taxon>Pseudomonadati</taxon>
        <taxon>Pseudomonadota</taxon>
        <taxon>Betaproteobacteria</taxon>
        <taxon>Burkholderiales</taxon>
        <taxon>Oxalobacteraceae</taxon>
        <taxon>Telluria group</taxon>
        <taxon>Massilia</taxon>
    </lineage>
</organism>
<evidence type="ECO:0000313" key="1">
    <source>
        <dbReference type="EMBL" id="QOL49107.1"/>
    </source>
</evidence>
<dbReference type="EMBL" id="CP062941">
    <property type="protein sequence ID" value="QOL49107.1"/>
    <property type="molecule type" value="Genomic_DNA"/>
</dbReference>
<dbReference type="InterPro" id="IPR045584">
    <property type="entry name" value="Pilin-like"/>
</dbReference>
<dbReference type="Proteomes" id="UP000593875">
    <property type="component" value="Chromosome"/>
</dbReference>
<evidence type="ECO:0000313" key="2">
    <source>
        <dbReference type="Proteomes" id="UP000593875"/>
    </source>
</evidence>
<sequence>MVELIVVIVLIGILGTIAAGRFFERSTFDTVAWTEQVKSTLRYAQKVALAQNRSVYVHMSLERVAVCLDADAACASDDARLRAPGGTNSGSTSTRAACGSSTWMCEGRPAGVTMGLPGNAAAAPGSVRFDGLGRASMSVGFGGRLEIKGDGITKTIGIDAETGYVD</sequence>
<dbReference type="AlphaFoldDB" id="A0A7L9U2F9"/>
<dbReference type="Gene3D" id="3.30.700.10">
    <property type="entry name" value="Glycoprotein, Type 4 Pilin"/>
    <property type="match status" value="1"/>
</dbReference>
<proteinExistence type="predicted"/>
<keyword evidence="2" id="KW-1185">Reference proteome</keyword>
<dbReference type="SUPFAM" id="SSF54523">
    <property type="entry name" value="Pili subunits"/>
    <property type="match status" value="1"/>
</dbReference>
<gene>
    <name evidence="1" type="ORF">LPB04_19605</name>
</gene>
<name>A0A7L9U2F9_9BURK</name>